<evidence type="ECO:0000313" key="3">
    <source>
        <dbReference type="Proteomes" id="UP000324800"/>
    </source>
</evidence>
<dbReference type="AlphaFoldDB" id="A0A5J4PR20"/>
<reference evidence="2 3" key="1">
    <citation type="submission" date="2019-03" db="EMBL/GenBank/DDBJ databases">
        <title>Single cell metagenomics reveals metabolic interactions within the superorganism composed of flagellate Streblomastix strix and complex community of Bacteroidetes bacteria on its surface.</title>
        <authorList>
            <person name="Treitli S.C."/>
            <person name="Kolisko M."/>
            <person name="Husnik F."/>
            <person name="Keeling P."/>
            <person name="Hampl V."/>
        </authorList>
    </citation>
    <scope>NUCLEOTIDE SEQUENCE [LARGE SCALE GENOMIC DNA]</scope>
    <source>
        <strain evidence="2">ST1C</strain>
    </source>
</reference>
<feature type="compositionally biased region" description="Low complexity" evidence="1">
    <location>
        <begin position="78"/>
        <end position="96"/>
    </location>
</feature>
<protein>
    <submittedName>
        <fullName evidence="2">Uncharacterized protein</fullName>
    </submittedName>
</protein>
<evidence type="ECO:0000256" key="1">
    <source>
        <dbReference type="SAM" id="MobiDB-lite"/>
    </source>
</evidence>
<evidence type="ECO:0000313" key="2">
    <source>
        <dbReference type="EMBL" id="KAA6311049.1"/>
    </source>
</evidence>
<accession>A0A5J4PR20</accession>
<comment type="caution">
    <text evidence="2">The sequence shown here is derived from an EMBL/GenBank/DDBJ whole genome shotgun (WGS) entry which is preliminary data.</text>
</comment>
<feature type="compositionally biased region" description="Basic and acidic residues" evidence="1">
    <location>
        <begin position="104"/>
        <end position="113"/>
    </location>
</feature>
<feature type="non-terminal residue" evidence="2">
    <location>
        <position position="113"/>
    </location>
</feature>
<name>A0A5J4PR20_9EUKA</name>
<organism evidence="2 3">
    <name type="scientific">Streblomastix strix</name>
    <dbReference type="NCBI Taxonomy" id="222440"/>
    <lineage>
        <taxon>Eukaryota</taxon>
        <taxon>Metamonada</taxon>
        <taxon>Preaxostyla</taxon>
        <taxon>Oxymonadida</taxon>
        <taxon>Streblomastigidae</taxon>
        <taxon>Streblomastix</taxon>
    </lineage>
</organism>
<proteinExistence type="predicted"/>
<feature type="region of interest" description="Disordered" evidence="1">
    <location>
        <begin position="65"/>
        <end position="113"/>
    </location>
</feature>
<sequence length="113" mass="12687">MGNNSNGCLQGRLGSNAKDSIIRKENSMGTLENSQANIIQLERVTSYSSHNEMIFEDFVKRTIGRHQSADRQHSSYVQLEQRQSSSPSSRFSEQHSILSGITEMESRGATHTR</sequence>
<dbReference type="EMBL" id="SNRW01049435">
    <property type="protein sequence ID" value="KAA6311049.1"/>
    <property type="molecule type" value="Genomic_DNA"/>
</dbReference>
<gene>
    <name evidence="2" type="ORF">EZS28_056202</name>
</gene>
<dbReference type="Proteomes" id="UP000324800">
    <property type="component" value="Unassembled WGS sequence"/>
</dbReference>